<feature type="region of interest" description="Disordered" evidence="1">
    <location>
        <begin position="30"/>
        <end position="103"/>
    </location>
</feature>
<evidence type="ECO:0008006" key="5">
    <source>
        <dbReference type="Google" id="ProtNLM"/>
    </source>
</evidence>
<dbReference type="EMBL" id="CP121671">
    <property type="protein sequence ID" value="WFT74153.1"/>
    <property type="molecule type" value="Genomic_DNA"/>
</dbReference>
<feature type="chain" id="PRO_5047352190" description="Lipoprotein" evidence="2">
    <location>
        <begin position="25"/>
        <end position="227"/>
    </location>
</feature>
<keyword evidence="2" id="KW-0732">Signal</keyword>
<gene>
    <name evidence="3" type="ORF">P9989_17565</name>
</gene>
<dbReference type="PROSITE" id="PS51257">
    <property type="entry name" value="PROKAR_LIPOPROTEIN"/>
    <property type="match status" value="1"/>
</dbReference>
<proteinExistence type="predicted"/>
<feature type="signal peptide" evidence="2">
    <location>
        <begin position="1"/>
        <end position="24"/>
    </location>
</feature>
<dbReference type="Proteomes" id="UP001221597">
    <property type="component" value="Chromosome"/>
</dbReference>
<protein>
    <recommendedName>
        <fullName evidence="5">Lipoprotein</fullName>
    </recommendedName>
</protein>
<name>A0ABY8IY71_9BACI</name>
<accession>A0ABY8IY71</accession>
<evidence type="ECO:0000313" key="4">
    <source>
        <dbReference type="Proteomes" id="UP001221597"/>
    </source>
</evidence>
<organism evidence="3 4">
    <name type="scientific">Halobacillus naozhouensis</name>
    <dbReference type="NCBI Taxonomy" id="554880"/>
    <lineage>
        <taxon>Bacteria</taxon>
        <taxon>Bacillati</taxon>
        <taxon>Bacillota</taxon>
        <taxon>Bacilli</taxon>
        <taxon>Bacillales</taxon>
        <taxon>Bacillaceae</taxon>
        <taxon>Halobacillus</taxon>
    </lineage>
</organism>
<sequence length="227" mass="25200">MKKRKTIFYYNVALLLLILLLVGCSDKTQEAKTDSSENASASQSEKKTDDTEESNLDKKEDKSVSTTESEKTATNDSNQTSSEETRNEESNNTAKSEEDNALSRYSSEEIEYARVWLELGVIEDVDELNVRHIPAGTLLNPEDETSASYPEDVIQLAGSRLVAGSVTYSGNGDGTINVYNVPLRWDGKNPAGEKFYTGIIENTKQVPIDQSDDEKIIELIKSLNVHH</sequence>
<dbReference type="RefSeq" id="WP_283076157.1">
    <property type="nucleotide sequence ID" value="NZ_CP121671.1"/>
</dbReference>
<evidence type="ECO:0000313" key="3">
    <source>
        <dbReference type="EMBL" id="WFT74153.1"/>
    </source>
</evidence>
<keyword evidence="4" id="KW-1185">Reference proteome</keyword>
<reference evidence="3 4" key="1">
    <citation type="submission" date="2023-04" db="EMBL/GenBank/DDBJ databases">
        <title>Genome sequence of Halobacillus naozhouensis KACC 21980.</title>
        <authorList>
            <person name="Kim S."/>
            <person name="Heo J."/>
            <person name="Kwon S.-W."/>
        </authorList>
    </citation>
    <scope>NUCLEOTIDE SEQUENCE [LARGE SCALE GENOMIC DNA]</scope>
    <source>
        <strain evidence="3 4">KCTC 13234</strain>
    </source>
</reference>
<evidence type="ECO:0000256" key="1">
    <source>
        <dbReference type="SAM" id="MobiDB-lite"/>
    </source>
</evidence>
<evidence type="ECO:0000256" key="2">
    <source>
        <dbReference type="SAM" id="SignalP"/>
    </source>
</evidence>
<feature type="compositionally biased region" description="Basic and acidic residues" evidence="1">
    <location>
        <begin position="44"/>
        <end position="73"/>
    </location>
</feature>